<reference evidence="1" key="2">
    <citation type="submission" date="2021-05" db="EMBL/GenBank/DDBJ databases">
        <title>Protein family content uncovers lineage relationships and bacterial pathway maintenance mechanisms in DPANN archaea.</title>
        <authorList>
            <person name="Castelle C.J."/>
            <person name="Meheust R."/>
            <person name="Jaffe A.L."/>
            <person name="Seitz K."/>
            <person name="Gong X."/>
            <person name="Baker B.J."/>
            <person name="Banfield J.F."/>
        </authorList>
    </citation>
    <scope>NUCLEOTIDE SEQUENCE</scope>
    <source>
        <strain evidence="1">RIFCSPHIGHO2_01_FULL_AR10_44_11</strain>
    </source>
</reference>
<sequence>MIKPKLFKRKGLGRPKAFARKYAGAVSRIENNWYPLAGVGGAAAFGTFASLSKHVLPENASLVIAGVLGISTSVLIKLARDKALLIRAANCVGRPRLAAKVLSKLENSGADRALVELFRNISGIRYASREEFNEMRNDLTKGKMLSIGVSIFAEKMFRNYRAKNKALSELVLESIEQRCGRNMGTMENAADTLARFFIHGVKTYKFYDPNQNKQFQIEIIEHKNKYDVVLTELKE</sequence>
<name>A0A8T4KSR8_9ARCH</name>
<evidence type="ECO:0000313" key="2">
    <source>
        <dbReference type="Proteomes" id="UP000677687"/>
    </source>
</evidence>
<reference evidence="1" key="1">
    <citation type="submission" date="2021-03" db="EMBL/GenBank/DDBJ databases">
        <authorList>
            <person name="Jaffe A."/>
        </authorList>
    </citation>
    <scope>NUCLEOTIDE SEQUENCE</scope>
    <source>
        <strain evidence="1">RIFCSPHIGHO2_01_FULL_AR10_44_11</strain>
    </source>
</reference>
<organism evidence="1 2">
    <name type="scientific">Candidatus Iainarchaeum sp</name>
    <dbReference type="NCBI Taxonomy" id="3101447"/>
    <lineage>
        <taxon>Archaea</taxon>
        <taxon>Candidatus Iainarchaeota</taxon>
        <taxon>Candidatus Iainarchaeia</taxon>
        <taxon>Candidatus Iainarchaeales</taxon>
        <taxon>Candidatus Iainarchaeaceae</taxon>
        <taxon>Candidatus Iainarchaeum</taxon>
    </lineage>
</organism>
<dbReference type="Proteomes" id="UP000677687">
    <property type="component" value="Unassembled WGS sequence"/>
</dbReference>
<comment type="caution">
    <text evidence="1">The sequence shown here is derived from an EMBL/GenBank/DDBJ whole genome shotgun (WGS) entry which is preliminary data.</text>
</comment>
<evidence type="ECO:0000313" key="1">
    <source>
        <dbReference type="EMBL" id="MBS3057117.1"/>
    </source>
</evidence>
<gene>
    <name evidence="1" type="ORF">J4415_00645</name>
</gene>
<proteinExistence type="predicted"/>
<accession>A0A8T4KSR8</accession>
<dbReference type="AlphaFoldDB" id="A0A8T4KSR8"/>
<protein>
    <submittedName>
        <fullName evidence="1">Uncharacterized protein</fullName>
    </submittedName>
</protein>
<dbReference type="EMBL" id="JAGVWD010000008">
    <property type="protein sequence ID" value="MBS3057117.1"/>
    <property type="molecule type" value="Genomic_DNA"/>
</dbReference>